<organism evidence="2">
    <name type="scientific">Leifsonia sp. NPDC080035</name>
    <dbReference type="NCBI Taxonomy" id="3143936"/>
    <lineage>
        <taxon>Bacteria</taxon>
        <taxon>Bacillati</taxon>
        <taxon>Actinomycetota</taxon>
        <taxon>Actinomycetes</taxon>
        <taxon>Micrococcales</taxon>
        <taxon>Microbacteriaceae</taxon>
        <taxon>Leifsonia</taxon>
    </lineage>
</organism>
<proteinExistence type="predicted"/>
<name>A0AAU7GH07_9MICO</name>
<keyword evidence="1" id="KW-0732">Signal</keyword>
<accession>A0AAU7GH07</accession>
<dbReference type="EMBL" id="CP157390">
    <property type="protein sequence ID" value="XBM49234.1"/>
    <property type="molecule type" value="Genomic_DNA"/>
</dbReference>
<protein>
    <recommendedName>
        <fullName evidence="3">Lipoprotein</fullName>
    </recommendedName>
</protein>
<gene>
    <name evidence="2" type="ORF">AAME72_05075</name>
</gene>
<dbReference type="RefSeq" id="WP_348789153.1">
    <property type="nucleotide sequence ID" value="NZ_CP157390.1"/>
</dbReference>
<evidence type="ECO:0000313" key="2">
    <source>
        <dbReference type="EMBL" id="XBM49234.1"/>
    </source>
</evidence>
<dbReference type="AlphaFoldDB" id="A0AAU7GH07"/>
<evidence type="ECO:0000256" key="1">
    <source>
        <dbReference type="SAM" id="SignalP"/>
    </source>
</evidence>
<feature type="signal peptide" evidence="1">
    <location>
        <begin position="1"/>
        <end position="28"/>
    </location>
</feature>
<evidence type="ECO:0008006" key="3">
    <source>
        <dbReference type="Google" id="ProtNLM"/>
    </source>
</evidence>
<reference evidence="2" key="1">
    <citation type="submission" date="2024-05" db="EMBL/GenBank/DDBJ databases">
        <title>The Natural Products Discovery Center: Release of the First 8490 Sequenced Strains for Exploring Actinobacteria Biosynthetic Diversity.</title>
        <authorList>
            <person name="Kalkreuter E."/>
            <person name="Kautsar S.A."/>
            <person name="Yang D."/>
            <person name="Bader C.D."/>
            <person name="Teijaro C.N."/>
            <person name="Fluegel L."/>
            <person name="Davis C.M."/>
            <person name="Simpson J.R."/>
            <person name="Lauterbach L."/>
            <person name="Steele A.D."/>
            <person name="Gui C."/>
            <person name="Meng S."/>
            <person name="Li G."/>
            <person name="Viehrig K."/>
            <person name="Ye F."/>
            <person name="Su P."/>
            <person name="Kiefer A.F."/>
            <person name="Nichols A."/>
            <person name="Cepeda A.J."/>
            <person name="Yan W."/>
            <person name="Fan B."/>
            <person name="Jiang Y."/>
            <person name="Adhikari A."/>
            <person name="Zheng C.-J."/>
            <person name="Schuster L."/>
            <person name="Cowan T.M."/>
            <person name="Smanski M.J."/>
            <person name="Chevrette M.G."/>
            <person name="de Carvalho L.P.S."/>
            <person name="Shen B."/>
        </authorList>
    </citation>
    <scope>NUCLEOTIDE SEQUENCE</scope>
    <source>
        <strain evidence="2">NPDC080035</strain>
    </source>
</reference>
<feature type="chain" id="PRO_5043537517" description="Lipoprotein" evidence="1">
    <location>
        <begin position="29"/>
        <end position="137"/>
    </location>
</feature>
<sequence length="137" mass="13576">MSSRRSVAVAAATAVCLAAASLSGCSVAGRCAAAVSADTRLVVDASGWLDAHPSGTVTACALEVCRSVEPGTATLRVPTPPGTPAPSLTVRLEAKDVSGAVTERSKDFAVAQTGCGQAYVTVRFPADGELTSGPAVS</sequence>
<dbReference type="PROSITE" id="PS51257">
    <property type="entry name" value="PROKAR_LIPOPROTEIN"/>
    <property type="match status" value="1"/>
</dbReference>